<evidence type="ECO:0000259" key="3">
    <source>
        <dbReference type="Pfam" id="PF20803"/>
    </source>
</evidence>
<reference evidence="4 5" key="1">
    <citation type="journal article" date="2014" name="Genome Announc.">
        <title>Complete genome sequence of Magnetospirillum gryphiswaldense MSR-1.</title>
        <authorList>
            <person name="Wang X."/>
            <person name="Wang Q."/>
            <person name="Zhang W."/>
            <person name="Wang Y."/>
            <person name="Li L."/>
            <person name="Wen T."/>
            <person name="Zhang T."/>
            <person name="Zhang Y."/>
            <person name="Xu J."/>
            <person name="Hu J."/>
            <person name="Li S."/>
            <person name="Liu L."/>
            <person name="Liu J."/>
            <person name="Jiang W."/>
            <person name="Tian J."/>
            <person name="Li Y."/>
            <person name="Schuler D."/>
            <person name="Wang L."/>
            <person name="Li J."/>
        </authorList>
    </citation>
    <scope>NUCLEOTIDE SEQUENCE [LARGE SCALE GENOMIC DNA]</scope>
    <source>
        <strain evidence="5">DSM 6361 / JCM 21280 / NBRC 15271 / MSR-1</strain>
    </source>
</reference>
<dbReference type="InterPro" id="IPR012906">
    <property type="entry name" value="PaaX-like_N"/>
</dbReference>
<sequence length="327" mass="36757">MGARSHTGDTQGMSAKSRLDDMVQATLEQLRPKAKSLIVTVYGDAILPHGGSAWLGSLIRLVEPFGLNERIVRTSVFRLSKEDWLTSSHVGRRSYYSLTETGRRRFEAAHRRIYSYARRPWDKQWTMVFTNLTGTEGERREALRRDLGWLGFGQLSPGVMLHPDPDQAAVRQALIDAEAGEQAVVMRASAESWVAPEALRDVIRTCWDQDRLAHDYLGFLDIFRPLWRALDGLSEPDPETCFLVRSLLIHGYRRALLRDPMLPDELLAPDWPGAAARLLCRNLYRLVQAPAERHLMSVLETAEGPLPEANPAFFARFGGLALPDAAA</sequence>
<evidence type="ECO:0000313" key="4">
    <source>
        <dbReference type="EMBL" id="CDL00753.1"/>
    </source>
</evidence>
<dbReference type="InterPro" id="IPR036388">
    <property type="entry name" value="WH-like_DNA-bd_sf"/>
</dbReference>
<dbReference type="Gene3D" id="1.20.58.1460">
    <property type="match status" value="1"/>
</dbReference>
<dbReference type="SUPFAM" id="SSF46785">
    <property type="entry name" value="Winged helix' DNA-binding domain"/>
    <property type="match status" value="1"/>
</dbReference>
<proteinExistence type="predicted"/>
<accession>V6F889</accession>
<dbReference type="eggNOG" id="COG3327">
    <property type="taxonomic scope" value="Bacteria"/>
</dbReference>
<dbReference type="InterPro" id="IPR036390">
    <property type="entry name" value="WH_DNA-bd_sf"/>
</dbReference>
<evidence type="ECO:0000259" key="2">
    <source>
        <dbReference type="Pfam" id="PF08223"/>
    </source>
</evidence>
<dbReference type="InterPro" id="IPR048846">
    <property type="entry name" value="PaaX-like_central"/>
</dbReference>
<dbReference type="HOGENOM" id="CLU_067515_0_0_5"/>
<keyword evidence="5" id="KW-1185">Reference proteome</keyword>
<dbReference type="KEGG" id="mgy:MGMSRv2__3538"/>
<dbReference type="InterPro" id="IPR011965">
    <property type="entry name" value="PaaX_trns_reg"/>
</dbReference>
<dbReference type="EMBL" id="HG794546">
    <property type="protein sequence ID" value="CDL00753.1"/>
    <property type="molecule type" value="Genomic_DNA"/>
</dbReference>
<feature type="domain" description="Transcriptional repressor PaaX-like N-terminal" evidence="1">
    <location>
        <begin position="33"/>
        <end position="102"/>
    </location>
</feature>
<organism evidence="4 5">
    <name type="scientific">Magnetospirillum gryphiswaldense (strain DSM 6361 / JCM 21280 / NBRC 15271 / MSR-1)</name>
    <dbReference type="NCBI Taxonomy" id="431944"/>
    <lineage>
        <taxon>Bacteria</taxon>
        <taxon>Pseudomonadati</taxon>
        <taxon>Pseudomonadota</taxon>
        <taxon>Alphaproteobacteria</taxon>
        <taxon>Rhodospirillales</taxon>
        <taxon>Rhodospirillaceae</taxon>
        <taxon>Magnetospirillum</taxon>
    </lineage>
</organism>
<dbReference type="PANTHER" id="PTHR30319:SF1">
    <property type="entry name" value="TRANSCRIPTIONAL REPRESSOR PAAX"/>
    <property type="match status" value="1"/>
</dbReference>
<dbReference type="PANTHER" id="PTHR30319">
    <property type="entry name" value="PHENYLACETIC ACID REGULATOR-RELATED TRANSCRIPTIONAL REPRESSOR"/>
    <property type="match status" value="1"/>
</dbReference>
<feature type="domain" description="Transcriptional repressor PaaX-like central Cas2-like" evidence="3">
    <location>
        <begin position="119"/>
        <end position="196"/>
    </location>
</feature>
<protein>
    <submittedName>
        <fullName evidence="4">Phenylacetic acid-responsive transcriptional repressor</fullName>
    </submittedName>
</protein>
<evidence type="ECO:0000259" key="1">
    <source>
        <dbReference type="Pfam" id="PF07848"/>
    </source>
</evidence>
<feature type="domain" description="Transcriptional repressor PaaX-like C-terminal" evidence="2">
    <location>
        <begin position="207"/>
        <end position="296"/>
    </location>
</feature>
<dbReference type="Gene3D" id="1.10.10.10">
    <property type="entry name" value="Winged helix-like DNA-binding domain superfamily/Winged helix DNA-binding domain"/>
    <property type="match status" value="1"/>
</dbReference>
<dbReference type="Pfam" id="PF20803">
    <property type="entry name" value="PaaX_M"/>
    <property type="match status" value="1"/>
</dbReference>
<dbReference type="Pfam" id="PF07848">
    <property type="entry name" value="PaaX"/>
    <property type="match status" value="1"/>
</dbReference>
<dbReference type="AlphaFoldDB" id="V6F889"/>
<dbReference type="STRING" id="1430440.MGMSRv2__3538"/>
<evidence type="ECO:0000313" key="5">
    <source>
        <dbReference type="Proteomes" id="UP000018922"/>
    </source>
</evidence>
<dbReference type="GO" id="GO:0006351">
    <property type="term" value="P:DNA-templated transcription"/>
    <property type="evidence" value="ECO:0007669"/>
    <property type="project" value="InterPro"/>
</dbReference>
<name>V6F889_MAGGM</name>
<gene>
    <name evidence="4" type="ordered locus">MGMSRv2__3538</name>
</gene>
<dbReference type="Gene3D" id="3.30.70.2650">
    <property type="match status" value="1"/>
</dbReference>
<dbReference type="InterPro" id="IPR013225">
    <property type="entry name" value="PaaX_C"/>
</dbReference>
<dbReference type="Proteomes" id="UP000018922">
    <property type="component" value="Chromosome I"/>
</dbReference>
<dbReference type="Pfam" id="PF08223">
    <property type="entry name" value="PaaX_C"/>
    <property type="match status" value="1"/>
</dbReference>
<dbReference type="NCBIfam" id="TIGR02277">
    <property type="entry name" value="PaaX_trns_reg"/>
    <property type="match status" value="1"/>
</dbReference>
<dbReference type="PIRSF" id="PIRSF020623">
    <property type="entry name" value="PaaX"/>
    <property type="match status" value="1"/>
</dbReference>